<evidence type="ECO:0000313" key="9">
    <source>
        <dbReference type="EMBL" id="AIQ63995.1"/>
    </source>
</evidence>
<protein>
    <recommendedName>
        <fullName evidence="1 7">Imidazolonepropionase</fullName>
        <ecNumber evidence="1 7">3.5.2.7</ecNumber>
    </recommendedName>
    <alternativeName>
        <fullName evidence="7">Imidazolone-5-propionate hydrolase</fullName>
    </alternativeName>
</protein>
<dbReference type="Proteomes" id="UP000029507">
    <property type="component" value="Chromosome"/>
</dbReference>
<dbReference type="InterPro" id="IPR005920">
    <property type="entry name" value="HutI"/>
</dbReference>
<comment type="pathway">
    <text evidence="7">Amino-acid degradation; L-histidine degradation into L-glutamate; N-formimidoyl-L-glutamate from L-histidine: step 3/3.</text>
</comment>
<comment type="function">
    <text evidence="7">Catalyzes the hydrolytic cleavage of the carbon-nitrogen bond in imidazolone-5-propanoate to yield N-formimidoyl-L-glutamate. It is the third step in the universal histidine degradation pathway.</text>
</comment>
<comment type="subcellular location">
    <subcellularLocation>
        <location evidence="7">Cytoplasm</location>
    </subcellularLocation>
</comment>
<evidence type="ECO:0000256" key="4">
    <source>
        <dbReference type="ARBA" id="ARBA00022808"/>
    </source>
</evidence>
<dbReference type="PANTHER" id="PTHR42752:SF1">
    <property type="entry name" value="IMIDAZOLONEPROPIONASE-RELATED"/>
    <property type="match status" value="1"/>
</dbReference>
<feature type="binding site" evidence="7">
    <location>
        <position position="160"/>
    </location>
    <ligand>
        <name>N-formimidoyl-L-glutamate</name>
        <dbReference type="ChEBI" id="CHEBI:58928"/>
    </ligand>
</feature>
<dbReference type="HAMAP" id="MF_00372">
    <property type="entry name" value="HutI"/>
    <property type="match status" value="1"/>
</dbReference>
<feature type="domain" description="Amidohydrolase-related" evidence="8">
    <location>
        <begin position="81"/>
        <end position="421"/>
    </location>
</feature>
<dbReference type="SUPFAM" id="SSF51556">
    <property type="entry name" value="Metallo-dependent hydrolases"/>
    <property type="match status" value="1"/>
</dbReference>
<feature type="binding site" evidence="7">
    <location>
        <position position="258"/>
    </location>
    <ligand>
        <name>Zn(2+)</name>
        <dbReference type="ChEBI" id="CHEBI:29105"/>
    </ligand>
</feature>
<comment type="similarity">
    <text evidence="7">Belongs to the metallo-dependent hydrolases superfamily. HutI family.</text>
</comment>
<comment type="cofactor">
    <cofactor evidence="7">
        <name>Zn(2+)</name>
        <dbReference type="ChEBI" id="CHEBI:29105"/>
    </cofactor>
    <cofactor evidence="7">
        <name>Fe(3+)</name>
        <dbReference type="ChEBI" id="CHEBI:29034"/>
    </cofactor>
    <text evidence="7">Binds 1 zinc or iron ion per subunit.</text>
</comment>
<feature type="binding site" evidence="7">
    <location>
        <position position="193"/>
    </location>
    <ligand>
        <name>4-imidazolone-5-propanoate</name>
        <dbReference type="ChEBI" id="CHEBI:77893"/>
    </ligand>
</feature>
<keyword evidence="2 7" id="KW-0479">Metal-binding</keyword>
<dbReference type="GO" id="GO:0019557">
    <property type="term" value="P:L-histidine catabolic process to glutamate and formate"/>
    <property type="evidence" value="ECO:0007669"/>
    <property type="project" value="UniProtKB-UniPathway"/>
</dbReference>
<keyword evidence="10" id="KW-1185">Reference proteome</keyword>
<feature type="binding site" evidence="7">
    <location>
        <position position="90"/>
    </location>
    <ligand>
        <name>Zn(2+)</name>
        <dbReference type="ChEBI" id="CHEBI:29105"/>
    </ligand>
</feature>
<dbReference type="GO" id="GO:0019556">
    <property type="term" value="P:L-histidine catabolic process to glutamate and formamide"/>
    <property type="evidence" value="ECO:0007669"/>
    <property type="project" value="UniProtKB-UniRule"/>
</dbReference>
<dbReference type="InterPro" id="IPR006680">
    <property type="entry name" value="Amidohydro-rel"/>
</dbReference>
<feature type="binding site" evidence="7">
    <location>
        <position position="335"/>
    </location>
    <ligand>
        <name>N-formimidoyl-L-glutamate</name>
        <dbReference type="ChEBI" id="CHEBI:58928"/>
    </ligand>
</feature>
<feature type="binding site" evidence="7">
    <location>
        <position position="88"/>
    </location>
    <ligand>
        <name>Zn(2+)</name>
        <dbReference type="ChEBI" id="CHEBI:29105"/>
    </ligand>
</feature>
<dbReference type="EMBL" id="CP009286">
    <property type="protein sequence ID" value="AIQ63995.1"/>
    <property type="molecule type" value="Genomic_DNA"/>
</dbReference>
<dbReference type="GO" id="GO:0005737">
    <property type="term" value="C:cytoplasm"/>
    <property type="evidence" value="ECO:0007669"/>
    <property type="project" value="UniProtKB-SubCell"/>
</dbReference>
<dbReference type="KEGG" id="pste:PSTEL_13760"/>
<evidence type="ECO:0000256" key="5">
    <source>
        <dbReference type="ARBA" id="ARBA00022833"/>
    </source>
</evidence>
<dbReference type="InterPro" id="IPR011059">
    <property type="entry name" value="Metal-dep_hydrolase_composite"/>
</dbReference>
<gene>
    <name evidence="7" type="primary">hutI</name>
    <name evidence="9" type="ORF">PSTEL_13760</name>
</gene>
<feature type="binding site" evidence="7">
    <location>
        <position position="90"/>
    </location>
    <ligand>
        <name>Fe(3+)</name>
        <dbReference type="ChEBI" id="CHEBI:29034"/>
    </ligand>
</feature>
<evidence type="ECO:0000256" key="7">
    <source>
        <dbReference type="HAMAP-Rule" id="MF_00372"/>
    </source>
</evidence>
<feature type="binding site" evidence="7">
    <location>
        <position position="160"/>
    </location>
    <ligand>
        <name>4-imidazolone-5-propanoate</name>
        <dbReference type="ChEBI" id="CHEBI:77893"/>
    </ligand>
</feature>
<evidence type="ECO:0000256" key="2">
    <source>
        <dbReference type="ARBA" id="ARBA00022723"/>
    </source>
</evidence>
<feature type="binding site" evidence="7">
    <location>
        <position position="88"/>
    </location>
    <ligand>
        <name>Fe(3+)</name>
        <dbReference type="ChEBI" id="CHEBI:29034"/>
    </ligand>
</feature>
<dbReference type="GO" id="GO:0005506">
    <property type="term" value="F:iron ion binding"/>
    <property type="evidence" value="ECO:0007669"/>
    <property type="project" value="UniProtKB-UniRule"/>
</dbReference>
<dbReference type="GO" id="GO:0050480">
    <property type="term" value="F:imidazolonepropionase activity"/>
    <property type="evidence" value="ECO:0007669"/>
    <property type="project" value="UniProtKB-UniRule"/>
</dbReference>
<evidence type="ECO:0000256" key="6">
    <source>
        <dbReference type="ARBA" id="ARBA00023004"/>
    </source>
</evidence>
<evidence type="ECO:0000259" key="8">
    <source>
        <dbReference type="Pfam" id="PF01979"/>
    </source>
</evidence>
<sequence>MAKLTYIKQASQLLCMDGGRGPRKGREMSRLGVIADGSVIIEDGVIAFCGSDTLAELFMGSISKEALEKVEVIDARGMVAAPGLIDSHTHAVYAGSRENELEMRLHGAKYLDILKQGGGILSTARQTRAAAEEALVTEAKSRLDRYLLHGVTTVEVKSGYGLTVEDELKQLRAIRSLDRNHHVDVISTFMGAHAIPPEYAGRPDDYVKLVIEEMLPTVASLGLAEFCDVFCEQGVFDISQTARIQEAATALGLKLKLHADEIAEGFGGAELAAALRSVSADHLLKVSHTGIEALASSGTIAVLLPGTALFLMETPAPARALIEAGVPVALATDCNPGTSPTCSLPFVMNAACLTMRMTPAEVLTACTINAAYAVGRASSIGSLEAGKKGDVVLFKADNYKQLQYYYGMNLVDTVIKNGEVVVKGGMLVG</sequence>
<dbReference type="AlphaFoldDB" id="A0A089LV44"/>
<keyword evidence="4 7" id="KW-0369">Histidine metabolism</keyword>
<dbReference type="InterPro" id="IPR032466">
    <property type="entry name" value="Metal_Hydrolase"/>
</dbReference>
<proteinExistence type="inferred from homology"/>
<keyword evidence="6 7" id="KW-0408">Iron</keyword>
<feature type="binding site" evidence="7">
    <location>
        <position position="97"/>
    </location>
    <ligand>
        <name>4-imidazolone-5-propanoate</name>
        <dbReference type="ChEBI" id="CHEBI:77893"/>
    </ligand>
</feature>
<dbReference type="GO" id="GO:0008270">
    <property type="term" value="F:zinc ion binding"/>
    <property type="evidence" value="ECO:0007669"/>
    <property type="project" value="UniProtKB-UniRule"/>
</dbReference>
<dbReference type="PANTHER" id="PTHR42752">
    <property type="entry name" value="IMIDAZOLONEPROPIONASE"/>
    <property type="match status" value="1"/>
</dbReference>
<comment type="catalytic activity">
    <reaction evidence="7">
        <text>4-imidazolone-5-propanoate + H2O = N-formimidoyl-L-glutamate</text>
        <dbReference type="Rhea" id="RHEA:23660"/>
        <dbReference type="ChEBI" id="CHEBI:15377"/>
        <dbReference type="ChEBI" id="CHEBI:58928"/>
        <dbReference type="ChEBI" id="CHEBI:77893"/>
        <dbReference type="EC" id="3.5.2.7"/>
    </reaction>
</comment>
<dbReference type="CDD" id="cd01296">
    <property type="entry name" value="Imidazolone-5PH"/>
    <property type="match status" value="1"/>
</dbReference>
<dbReference type="Gene3D" id="2.30.40.10">
    <property type="entry name" value="Urease, subunit C, domain 1"/>
    <property type="match status" value="1"/>
</dbReference>
<dbReference type="Pfam" id="PF01979">
    <property type="entry name" value="Amidohydro_1"/>
    <property type="match status" value="1"/>
</dbReference>
<name>A0A089LV44_9BACL</name>
<feature type="binding site" evidence="7">
    <location>
        <position position="338"/>
    </location>
    <ligand>
        <name>4-imidazolone-5-propanoate</name>
        <dbReference type="ChEBI" id="CHEBI:77893"/>
    </ligand>
</feature>
<feature type="binding site" evidence="7">
    <location>
        <position position="261"/>
    </location>
    <ligand>
        <name>4-imidazolone-5-propanoate</name>
        <dbReference type="ChEBI" id="CHEBI:77893"/>
    </ligand>
</feature>
<evidence type="ECO:0000313" key="10">
    <source>
        <dbReference type="Proteomes" id="UP000029507"/>
    </source>
</evidence>
<reference evidence="9 10" key="1">
    <citation type="submission" date="2014-08" db="EMBL/GenBank/DDBJ databases">
        <title>Comparative genomics of the Paenibacillus odorifer group.</title>
        <authorList>
            <person name="den Bakker H.C."/>
            <person name="Tsai Y.-C."/>
            <person name="Martin N."/>
            <person name="Korlach J."/>
            <person name="Wiedmann M."/>
        </authorList>
    </citation>
    <scope>NUCLEOTIDE SEQUENCE [LARGE SCALE GENOMIC DNA]</scope>
    <source>
        <strain evidence="9 10">DSM 14472</strain>
    </source>
</reference>
<feature type="binding site" evidence="7">
    <location>
        <position position="333"/>
    </location>
    <ligand>
        <name>Fe(3+)</name>
        <dbReference type="ChEBI" id="CHEBI:29034"/>
    </ligand>
</feature>
<keyword evidence="5 7" id="KW-0862">Zinc</keyword>
<accession>A0A089LV44</accession>
<dbReference type="OrthoDB" id="9776455at2"/>
<keyword evidence="7" id="KW-0963">Cytoplasm</keyword>
<dbReference type="UniPathway" id="UPA00379">
    <property type="reaction ID" value="UER00551"/>
</dbReference>
<dbReference type="Gene3D" id="3.20.20.140">
    <property type="entry name" value="Metal-dependent hydrolases"/>
    <property type="match status" value="1"/>
</dbReference>
<feature type="binding site" evidence="7">
    <location>
        <position position="258"/>
    </location>
    <ligand>
        <name>Fe(3+)</name>
        <dbReference type="ChEBI" id="CHEBI:29034"/>
    </ligand>
</feature>
<dbReference type="NCBIfam" id="TIGR01224">
    <property type="entry name" value="hutI"/>
    <property type="match status" value="1"/>
</dbReference>
<feature type="binding site" evidence="7">
    <location>
        <position position="333"/>
    </location>
    <ligand>
        <name>Zn(2+)</name>
        <dbReference type="ChEBI" id="CHEBI:29105"/>
    </ligand>
</feature>
<evidence type="ECO:0000256" key="1">
    <source>
        <dbReference type="ARBA" id="ARBA00012864"/>
    </source>
</evidence>
<dbReference type="EC" id="3.5.2.7" evidence="1 7"/>
<dbReference type="HOGENOM" id="CLU_041647_0_1_9"/>
<evidence type="ECO:0000256" key="3">
    <source>
        <dbReference type="ARBA" id="ARBA00022801"/>
    </source>
</evidence>
<organism evidence="9 10">
    <name type="scientific">Paenibacillus stellifer</name>
    <dbReference type="NCBI Taxonomy" id="169760"/>
    <lineage>
        <taxon>Bacteria</taxon>
        <taxon>Bacillati</taxon>
        <taxon>Bacillota</taxon>
        <taxon>Bacilli</taxon>
        <taxon>Bacillales</taxon>
        <taxon>Paenibacillaceae</taxon>
        <taxon>Paenibacillus</taxon>
    </lineage>
</organism>
<feature type="binding site" evidence="7">
    <location>
        <position position="337"/>
    </location>
    <ligand>
        <name>N-formimidoyl-L-glutamate</name>
        <dbReference type="ChEBI" id="CHEBI:58928"/>
    </ligand>
</feature>
<dbReference type="FunFam" id="3.20.20.140:FF:000007">
    <property type="entry name" value="Imidazolonepropionase"/>
    <property type="match status" value="1"/>
</dbReference>
<dbReference type="SUPFAM" id="SSF51338">
    <property type="entry name" value="Composite domain of metallo-dependent hydrolases"/>
    <property type="match status" value="1"/>
</dbReference>
<keyword evidence="3 7" id="KW-0378">Hydrolase</keyword>
<dbReference type="STRING" id="169760.PSTEL_13760"/>